<feature type="compositionally biased region" description="Polar residues" evidence="1">
    <location>
        <begin position="330"/>
        <end position="346"/>
    </location>
</feature>
<feature type="compositionally biased region" description="Basic and acidic residues" evidence="1">
    <location>
        <begin position="250"/>
        <end position="261"/>
    </location>
</feature>
<feature type="compositionally biased region" description="Basic and acidic residues" evidence="1">
    <location>
        <begin position="291"/>
        <end position="308"/>
    </location>
</feature>
<name>K3VHK0_FUSPC</name>
<feature type="compositionally biased region" description="Polar residues" evidence="1">
    <location>
        <begin position="1041"/>
        <end position="1051"/>
    </location>
</feature>
<sequence length="1069" mass="115691">MSTTNAPTKPARRRPGRPRKQQHPQASVTPPSAPDQAYPSTATQLSDAPPQRTTEPLNSPYPQIYPNFPFSFYTDSSGSGDPFTDSNTGPGFDYTGDLENTNLDLTQGFPALGLSTALRSLSSALDTTPIDPQLSAVGTQFSTSTETAPSQPQANPTTDAALSSTSQATTQEHRQPTIEEEVLALSAAIVGESSQSTTPAQSTAIPEGPSEQAPPATSKRAPKAPPKQPRKRKADQFDGQSTSGPATKKQATEAAKEKSNEAPKAQPKNPRKRKADQVDGQSVTAPAAKKTATEKSKEASKEQSKETSEEQSQDTSKEQSKETSQETPKEQSQADSSDNPEPQFRTSFEEDRSNRLSRWAHSFAETVAKNQFDALDYLEIFQPDTAAQQAASQEAASQQPAEDQPAVDQPAGDNATGKKPARKKSAGKKSAENQSAENQPSGDQPAGEPAANMQANEQPQGAPNPNEQPVDPAIKSPGHYAEKEARRCIKVGGINFQRAGLGLPHGLGADENNRRVSFLEAELKLQKGRAPILPPSQLAQPDPKPFTPKAYQVPDNVTDPRVIEFFSQKNIDLCTKNKQVDLERNNQAAKGTRSRREEALEAHRELANNMAIELNWWRLKAIANGADFREWDVVPPTVKKCMLNEMDERVKKLEEAAAKTAKKNKSAAHSARTKKNSRLSKEDEARKKQEVQEVIAAFAAKDWAAIKKMSDPEYKAKIPRAPRNTAASRRNRASVADEDTETSTAANATEADTTENVAETANTGVATTMATDDMPPGTLPSDDMATGNMPSDNMPVDNMELGGTEFGSMDFDNPSYNMPTNMPEIPEMPSTDMTSDNTLGFGNVSSFNAGVAPAQFNATPDPMYGGVPVEHPTYINPQNNAFGNAHTQHQQSSDLPRGTNDYHELRRQASNVTMLDAQSDPFQSIDPNMGGTMNETSPYWETPNAPPDHGALPPNIDPGLLGPMGDESTLPPNNMSHNIHGPLGDPSLHLPNDIGQSSEGLTNSVPWYSEEDALVRAFLPSLSRNANQNKSATNDKETTDQVDTNANTSSKYPDPDEDFNFSRYINFSP</sequence>
<protein>
    <recommendedName>
        <fullName evidence="4">BZIP domain-containing protein</fullName>
    </recommendedName>
</protein>
<dbReference type="EMBL" id="AFNW01000191">
    <property type="protein sequence ID" value="EKJ72528.1"/>
    <property type="molecule type" value="Genomic_DNA"/>
</dbReference>
<feature type="compositionally biased region" description="Polar residues" evidence="1">
    <location>
        <begin position="453"/>
        <end position="467"/>
    </location>
</feature>
<feature type="compositionally biased region" description="Low complexity" evidence="1">
    <location>
        <begin position="719"/>
        <end position="728"/>
    </location>
</feature>
<evidence type="ECO:0000256" key="1">
    <source>
        <dbReference type="SAM" id="MobiDB-lite"/>
    </source>
</evidence>
<feature type="compositionally biased region" description="Basic residues" evidence="1">
    <location>
        <begin position="10"/>
        <end position="22"/>
    </location>
</feature>
<feature type="compositionally biased region" description="Polar residues" evidence="1">
    <location>
        <begin position="140"/>
        <end position="170"/>
    </location>
</feature>
<dbReference type="KEGG" id="fpu:FPSE_07165"/>
<feature type="region of interest" description="Disordered" evidence="1">
    <location>
        <begin position="657"/>
        <end position="687"/>
    </location>
</feature>
<comment type="caution">
    <text evidence="2">The sequence shown here is derived from an EMBL/GenBank/DDBJ whole genome shotgun (WGS) entry which is preliminary data.</text>
</comment>
<feature type="region of interest" description="Disordered" evidence="1">
    <location>
        <begin position="386"/>
        <end position="481"/>
    </location>
</feature>
<dbReference type="GeneID" id="20365783"/>
<organism evidence="2 3">
    <name type="scientific">Fusarium pseudograminearum (strain CS3096)</name>
    <name type="common">Wheat and barley crown-rot fungus</name>
    <dbReference type="NCBI Taxonomy" id="1028729"/>
    <lineage>
        <taxon>Eukaryota</taxon>
        <taxon>Fungi</taxon>
        <taxon>Dikarya</taxon>
        <taxon>Ascomycota</taxon>
        <taxon>Pezizomycotina</taxon>
        <taxon>Sordariomycetes</taxon>
        <taxon>Hypocreomycetidae</taxon>
        <taxon>Hypocreales</taxon>
        <taxon>Nectriaceae</taxon>
        <taxon>Fusarium</taxon>
    </lineage>
</organism>
<evidence type="ECO:0008006" key="4">
    <source>
        <dbReference type="Google" id="ProtNLM"/>
    </source>
</evidence>
<feature type="compositionally biased region" description="Low complexity" evidence="1">
    <location>
        <begin position="193"/>
        <end position="204"/>
    </location>
</feature>
<feature type="compositionally biased region" description="Polar residues" evidence="1">
    <location>
        <begin position="432"/>
        <end position="442"/>
    </location>
</feature>
<feature type="region of interest" description="Disordered" evidence="1">
    <location>
        <begin position="1"/>
        <end position="96"/>
    </location>
</feature>
<evidence type="ECO:0000313" key="3">
    <source>
        <dbReference type="Proteomes" id="UP000007978"/>
    </source>
</evidence>
<feature type="compositionally biased region" description="Low complexity" evidence="1">
    <location>
        <begin position="742"/>
        <end position="763"/>
    </location>
</feature>
<feature type="compositionally biased region" description="Basic residues" evidence="1">
    <location>
        <begin position="660"/>
        <end position="678"/>
    </location>
</feature>
<accession>K3VHK0</accession>
<feature type="region of interest" description="Disordered" evidence="1">
    <location>
        <begin position="140"/>
        <end position="176"/>
    </location>
</feature>
<dbReference type="HOGENOM" id="CLU_287853_0_0_1"/>
<feature type="compositionally biased region" description="Polar residues" evidence="1">
    <location>
        <begin position="994"/>
        <end position="1003"/>
    </location>
</feature>
<feature type="compositionally biased region" description="Low complexity" evidence="1">
    <location>
        <begin position="386"/>
        <end position="406"/>
    </location>
</feature>
<dbReference type="OrthoDB" id="4847496at2759"/>
<feature type="region of interest" description="Disordered" evidence="1">
    <location>
        <begin position="960"/>
        <end position="1003"/>
    </location>
</feature>
<feature type="region of interest" description="Disordered" evidence="1">
    <location>
        <begin position="191"/>
        <end position="355"/>
    </location>
</feature>
<gene>
    <name evidence="2" type="ORF">FPSE_07165</name>
</gene>
<feature type="region of interest" description="Disordered" evidence="1">
    <location>
        <begin position="715"/>
        <end position="797"/>
    </location>
</feature>
<keyword evidence="3" id="KW-1185">Reference proteome</keyword>
<feature type="region of interest" description="Disordered" evidence="1">
    <location>
        <begin position="1025"/>
        <end position="1061"/>
    </location>
</feature>
<dbReference type="eggNOG" id="ENOG502T4CB">
    <property type="taxonomic scope" value="Eukaryota"/>
</dbReference>
<proteinExistence type="predicted"/>
<dbReference type="RefSeq" id="XP_009258558.1">
    <property type="nucleotide sequence ID" value="XM_009260283.1"/>
</dbReference>
<dbReference type="AlphaFoldDB" id="K3VHK0"/>
<feature type="compositionally biased region" description="Basic and acidic residues" evidence="1">
    <location>
        <begin position="315"/>
        <end position="329"/>
    </location>
</feature>
<feature type="compositionally biased region" description="Polar residues" evidence="1">
    <location>
        <begin position="38"/>
        <end position="61"/>
    </location>
</feature>
<evidence type="ECO:0000313" key="2">
    <source>
        <dbReference type="EMBL" id="EKJ72528.1"/>
    </source>
</evidence>
<feature type="compositionally biased region" description="Polar residues" evidence="1">
    <location>
        <begin position="73"/>
        <end position="89"/>
    </location>
</feature>
<dbReference type="Proteomes" id="UP000007978">
    <property type="component" value="Chromosome 3"/>
</dbReference>
<reference evidence="2 3" key="1">
    <citation type="journal article" date="2012" name="PLoS Pathog.">
        <title>Comparative pathogenomics reveals horizontally acquired novel virulence genes in fungi infecting cereal hosts.</title>
        <authorList>
            <person name="Gardiner D.M."/>
            <person name="McDonald M.C."/>
            <person name="Covarelli L."/>
            <person name="Solomon P.S."/>
            <person name="Rusu A.G."/>
            <person name="Marshall M."/>
            <person name="Kazan K."/>
            <person name="Chakraborty S."/>
            <person name="McDonald B.A."/>
            <person name="Manners J.M."/>
        </authorList>
    </citation>
    <scope>NUCLEOTIDE SEQUENCE [LARGE SCALE GENOMIC DNA]</scope>
    <source>
        <strain evidence="2 3">CS3096</strain>
    </source>
</reference>